<dbReference type="AlphaFoldDB" id="A0A6A4M7E0"/>
<dbReference type="PANTHER" id="PTHR43752:SF2">
    <property type="entry name" value="BNR_ASP-BOX REPEAT FAMILY PROTEIN"/>
    <property type="match status" value="1"/>
</dbReference>
<evidence type="ECO:0000313" key="3">
    <source>
        <dbReference type="Proteomes" id="UP000428333"/>
    </source>
</evidence>
<feature type="domain" description="Sialidase" evidence="1">
    <location>
        <begin position="37"/>
        <end position="144"/>
    </location>
</feature>
<dbReference type="SUPFAM" id="SSF50939">
    <property type="entry name" value="Sialidases"/>
    <property type="match status" value="1"/>
</dbReference>
<dbReference type="Proteomes" id="UP000428333">
    <property type="component" value="Linkage Group LG03"/>
</dbReference>
<proteinExistence type="predicted"/>
<dbReference type="OrthoDB" id="504663at2759"/>
<reference evidence="2 3" key="1">
    <citation type="journal article" date="2019" name="Genome Biol. Evol.">
        <title>The Rhododendron genome and chromosomal organization provide insight into shared whole-genome duplications across the heath family (Ericaceae).</title>
        <authorList>
            <person name="Soza V.L."/>
            <person name="Lindsley D."/>
            <person name="Waalkes A."/>
            <person name="Ramage E."/>
            <person name="Patwardhan R.P."/>
            <person name="Burton J.N."/>
            <person name="Adey A."/>
            <person name="Kumar A."/>
            <person name="Qiu R."/>
            <person name="Shendure J."/>
            <person name="Hall B."/>
        </authorList>
    </citation>
    <scope>NUCLEOTIDE SEQUENCE [LARGE SCALE GENOMIC DNA]</scope>
    <source>
        <strain evidence="2">RSF 1966-606</strain>
    </source>
</reference>
<feature type="non-terminal residue" evidence="2">
    <location>
        <position position="1"/>
    </location>
</feature>
<gene>
    <name evidence="2" type="ORF">C3L33_05613</name>
</gene>
<keyword evidence="3" id="KW-1185">Reference proteome</keyword>
<comment type="caution">
    <text evidence="2">The sequence shown here is derived from an EMBL/GenBank/DDBJ whole genome shotgun (WGS) entry which is preliminary data.</text>
</comment>
<dbReference type="InterPro" id="IPR036278">
    <property type="entry name" value="Sialidase_sf"/>
</dbReference>
<name>A0A6A4M7E0_9ERIC</name>
<accession>A0A6A4M7E0</accession>
<dbReference type="Gene3D" id="2.120.10.10">
    <property type="match status" value="1"/>
</dbReference>
<dbReference type="PANTHER" id="PTHR43752">
    <property type="entry name" value="BNR/ASP-BOX REPEAT FAMILY PROTEIN"/>
    <property type="match status" value="1"/>
</dbReference>
<sequence>MAPAPAPVNCRPLIKSEFTFPVNSTPFLMCHASTIVEDGKWFAPAIADNQTGVPMWNPALFKLPSKEVLLFYKVGPSTQQWSGCMKRSYDFGFTWSRREQLPPGILGPIKNKPLLLGNGTLLCGTSVESWNSWGAWVEMTHDAGIDGVKLTDGRLLLAYNTVSRAILKVAISPDDGDTWKEVLTLEDTTGMEFSYPAVIQASDGFVHITYTYNRTQIKHVVLQPNCL</sequence>
<evidence type="ECO:0000259" key="1">
    <source>
        <dbReference type="Pfam" id="PF13088"/>
    </source>
</evidence>
<evidence type="ECO:0000313" key="2">
    <source>
        <dbReference type="EMBL" id="KAE9462478.1"/>
    </source>
</evidence>
<dbReference type="InterPro" id="IPR011040">
    <property type="entry name" value="Sialidase"/>
</dbReference>
<organism evidence="2 3">
    <name type="scientific">Rhododendron williamsianum</name>
    <dbReference type="NCBI Taxonomy" id="262921"/>
    <lineage>
        <taxon>Eukaryota</taxon>
        <taxon>Viridiplantae</taxon>
        <taxon>Streptophyta</taxon>
        <taxon>Embryophyta</taxon>
        <taxon>Tracheophyta</taxon>
        <taxon>Spermatophyta</taxon>
        <taxon>Magnoliopsida</taxon>
        <taxon>eudicotyledons</taxon>
        <taxon>Gunneridae</taxon>
        <taxon>Pentapetalae</taxon>
        <taxon>asterids</taxon>
        <taxon>Ericales</taxon>
        <taxon>Ericaceae</taxon>
        <taxon>Ericoideae</taxon>
        <taxon>Rhodoreae</taxon>
        <taxon>Rhododendron</taxon>
    </lineage>
</organism>
<dbReference type="CDD" id="cd15482">
    <property type="entry name" value="Sialidase_non-viral"/>
    <property type="match status" value="1"/>
</dbReference>
<protein>
    <recommendedName>
        <fullName evidence="1">Sialidase domain-containing protein</fullName>
    </recommendedName>
</protein>
<dbReference type="EMBL" id="QEFC01000697">
    <property type="protein sequence ID" value="KAE9462478.1"/>
    <property type="molecule type" value="Genomic_DNA"/>
</dbReference>
<dbReference type="Pfam" id="PF13088">
    <property type="entry name" value="BNR_2"/>
    <property type="match status" value="1"/>
</dbReference>